<dbReference type="PRINTS" id="PR00080">
    <property type="entry name" value="SDRFAMILY"/>
</dbReference>
<evidence type="ECO:0000313" key="3">
    <source>
        <dbReference type="Proteomes" id="UP000520198"/>
    </source>
</evidence>
<organism evidence="2 3">
    <name type="scientific">Ensifer oleiphilus</name>
    <dbReference type="NCBI Taxonomy" id="2742698"/>
    <lineage>
        <taxon>Bacteria</taxon>
        <taxon>Pseudomonadati</taxon>
        <taxon>Pseudomonadota</taxon>
        <taxon>Alphaproteobacteria</taxon>
        <taxon>Hyphomicrobiales</taxon>
        <taxon>Rhizobiaceae</taxon>
        <taxon>Sinorhizobium/Ensifer group</taxon>
        <taxon>Ensifer</taxon>
    </lineage>
</organism>
<comment type="similarity">
    <text evidence="1">Belongs to the short-chain dehydrogenases/reductases (SDR) family.</text>
</comment>
<dbReference type="SUPFAM" id="SSF51735">
    <property type="entry name" value="NAD(P)-binding Rossmann-fold domains"/>
    <property type="match status" value="1"/>
</dbReference>
<accession>A0A7Y6Q6V7</accession>
<proteinExistence type="inferred from homology"/>
<dbReference type="PRINTS" id="PR00081">
    <property type="entry name" value="GDHRDH"/>
</dbReference>
<dbReference type="EMBL" id="JABWDU010000003">
    <property type="protein sequence ID" value="NVD40100.1"/>
    <property type="molecule type" value="Genomic_DNA"/>
</dbReference>
<dbReference type="Pfam" id="PF00106">
    <property type="entry name" value="adh_short"/>
    <property type="match status" value="1"/>
</dbReference>
<dbReference type="GO" id="GO:0016616">
    <property type="term" value="F:oxidoreductase activity, acting on the CH-OH group of donors, NAD or NADP as acceptor"/>
    <property type="evidence" value="ECO:0007669"/>
    <property type="project" value="TreeGrafter"/>
</dbReference>
<name>A0A7Y6Q6V7_9HYPH</name>
<keyword evidence="3" id="KW-1185">Reference proteome</keyword>
<reference evidence="2 3" key="1">
    <citation type="submission" date="2020-06" db="EMBL/GenBank/DDBJ databases">
        <authorList>
            <person name="Grouzdev D.S."/>
        </authorList>
    </citation>
    <scope>NUCLEOTIDE SEQUENCE [LARGE SCALE GENOMIC DNA]</scope>
    <source>
        <strain evidence="2 3">HO-A22</strain>
    </source>
</reference>
<dbReference type="Proteomes" id="UP000520198">
    <property type="component" value="Unassembled WGS sequence"/>
</dbReference>
<dbReference type="InterPro" id="IPR002347">
    <property type="entry name" value="SDR_fam"/>
</dbReference>
<evidence type="ECO:0000313" key="2">
    <source>
        <dbReference type="EMBL" id="NVD40100.1"/>
    </source>
</evidence>
<dbReference type="AlphaFoldDB" id="A0A7Y6Q6V7"/>
<dbReference type="RefSeq" id="WP_176353629.1">
    <property type="nucleotide sequence ID" value="NZ_JABWDU010000003.1"/>
</dbReference>
<evidence type="ECO:0000256" key="1">
    <source>
        <dbReference type="RuleBase" id="RU000363"/>
    </source>
</evidence>
<dbReference type="CDD" id="cd05325">
    <property type="entry name" value="carb_red_sniffer_like_SDR_c"/>
    <property type="match status" value="1"/>
</dbReference>
<dbReference type="InterPro" id="IPR052184">
    <property type="entry name" value="SDR_enzymes"/>
</dbReference>
<protein>
    <submittedName>
        <fullName evidence="2">SDR family oxidoreductase</fullName>
    </submittedName>
</protein>
<dbReference type="Gene3D" id="3.40.50.720">
    <property type="entry name" value="NAD(P)-binding Rossmann-like Domain"/>
    <property type="match status" value="1"/>
</dbReference>
<dbReference type="PANTHER" id="PTHR45458">
    <property type="entry name" value="SHORT-CHAIN DEHYDROGENASE/REDUCTASE SDR"/>
    <property type="match status" value="1"/>
</dbReference>
<sequence>MTSSIDRVGARERRTVLITGASRGLGRELAALYAGDGWRVIACVRGQASFDGNIETQSLDVSDSASITALGRGLEGIAIDVLINNAGIRGDTGGLATLDDEDFVEVMRINALAPLLLARALQANLVAGEKRIIANISSRAGSLAEGTLDDDDGDYAYRCSKAALNMATVKLAQDLRKDGITVLSLHPGWVKTDMGGDEAQVPVATSAAGLKARIDGAGMADSGSFRGYDGRRISW</sequence>
<comment type="caution">
    <text evidence="2">The sequence shown here is derived from an EMBL/GenBank/DDBJ whole genome shotgun (WGS) entry which is preliminary data.</text>
</comment>
<dbReference type="InterPro" id="IPR036291">
    <property type="entry name" value="NAD(P)-bd_dom_sf"/>
</dbReference>
<dbReference type="PANTHER" id="PTHR45458:SF1">
    <property type="entry name" value="SHORT CHAIN DEHYDROGENASE"/>
    <property type="match status" value="1"/>
</dbReference>
<gene>
    <name evidence="2" type="ORF">HT585_14630</name>
</gene>